<comment type="caution">
    <text evidence="1">The sequence shown here is derived from an EMBL/GenBank/DDBJ whole genome shotgun (WGS) entry which is preliminary data.</text>
</comment>
<dbReference type="RefSeq" id="WP_111518198.1">
    <property type="nucleotide sequence ID" value="NZ_QKUB01000002.1"/>
</dbReference>
<organism evidence="1 2">
    <name type="scientific">Metamycoplasma auris</name>
    <dbReference type="NCBI Taxonomy" id="51363"/>
    <lineage>
        <taxon>Bacteria</taxon>
        <taxon>Bacillati</taxon>
        <taxon>Mycoplasmatota</taxon>
        <taxon>Mycoplasmoidales</taxon>
        <taxon>Metamycoplasmataceae</taxon>
        <taxon>Metamycoplasma</taxon>
    </lineage>
</organism>
<dbReference type="OrthoDB" id="395525at2"/>
<gene>
    <name evidence="1" type="ORF">BCF89_10240</name>
</gene>
<reference evidence="1 2" key="1">
    <citation type="submission" date="2018-06" db="EMBL/GenBank/DDBJ databases">
        <title>Genomic Encyclopedia of Archaeal and Bacterial Type Strains, Phase II (KMG-II): from individual species to whole genera.</title>
        <authorList>
            <person name="Goeker M."/>
        </authorList>
    </citation>
    <scope>NUCLEOTIDE SEQUENCE [LARGE SCALE GENOMIC DNA]</scope>
    <source>
        <strain evidence="1 2">ATCC 51348</strain>
    </source>
</reference>
<dbReference type="NCBIfam" id="NF045960">
    <property type="entry name" value="MHO_1580_fam"/>
    <property type="match status" value="1"/>
</dbReference>
<protein>
    <submittedName>
        <fullName evidence="1">Uncharacterized protein</fullName>
    </submittedName>
</protein>
<proteinExistence type="predicted"/>
<dbReference type="AlphaFoldDB" id="A0A2W7GCK2"/>
<keyword evidence="2" id="KW-1185">Reference proteome</keyword>
<evidence type="ECO:0000313" key="1">
    <source>
        <dbReference type="EMBL" id="PZW01418.1"/>
    </source>
</evidence>
<name>A0A2W7GCK2_9BACT</name>
<sequence>MLLNTNEIVHIQKKVYEYKEKISARLKKYIQYGRWNSKKEWDFGLKENEKVELNIIRDIKNNSWVIEMTMPSFNFDHPSPLTRTIELNKRKLKIDEIEQLPNKIKKIRLSKYQDDNSLIKLEDLKEFGVHFVKVWSRETHNMLSFQIDFEIEKNKLDFEELNVRENNLKFDFIESINFVITKDTSTEHNPFENNTGFVNNLVYDIDFYDIKQNDFFYKVMQQRVELKSQNQYYSPDREFAFDLFRKIYIDEGNQSLNLNLKKETTSINNFKYKIDYYIDRNNQWDKEKKSFFETKDGEFLGYHLPIRFKGDFKIKYQSLYDVIDSSKTINYIDNFANKIFDEKEGLIKLYTEVIKMSEENLNKDFDNWTTIKL</sequence>
<evidence type="ECO:0000313" key="2">
    <source>
        <dbReference type="Proteomes" id="UP000249646"/>
    </source>
</evidence>
<dbReference type="Proteomes" id="UP000249646">
    <property type="component" value="Unassembled WGS sequence"/>
</dbReference>
<dbReference type="EMBL" id="QKUB01000002">
    <property type="protein sequence ID" value="PZW01418.1"/>
    <property type="molecule type" value="Genomic_DNA"/>
</dbReference>
<accession>A0A2W7GCK2</accession>